<evidence type="ECO:0000256" key="2">
    <source>
        <dbReference type="ARBA" id="ARBA00004496"/>
    </source>
</evidence>
<dbReference type="OrthoDB" id="271164at2759"/>
<dbReference type="GO" id="GO:0015031">
    <property type="term" value="P:protein transport"/>
    <property type="evidence" value="ECO:0007669"/>
    <property type="project" value="UniProtKB-KW"/>
</dbReference>
<keyword evidence="6" id="KW-0963">Cytoplasm</keyword>
<dbReference type="GO" id="GO:0005829">
    <property type="term" value="C:cytosol"/>
    <property type="evidence" value="ECO:0007669"/>
    <property type="project" value="GOC"/>
</dbReference>
<dbReference type="SUPFAM" id="SSF103657">
    <property type="entry name" value="BAR/IMD domain-like"/>
    <property type="match status" value="1"/>
</dbReference>
<evidence type="ECO:0000256" key="1">
    <source>
        <dbReference type="ARBA" id="ARBA00004287"/>
    </source>
</evidence>
<dbReference type="Proteomes" id="UP000664169">
    <property type="component" value="Unassembled WGS sequence"/>
</dbReference>
<comment type="subcellular location">
    <subcellularLocation>
        <location evidence="2">Cytoplasm</location>
    </subcellularLocation>
    <subcellularLocation>
        <location evidence="3">Golgi apparatus</location>
    </subcellularLocation>
    <subcellularLocation>
        <location evidence="1">Membrane</location>
        <topology evidence="1">Peripheral membrane protein</topology>
        <orientation evidence="1">Cytoplasmic side</orientation>
    </subcellularLocation>
</comment>
<dbReference type="PROSITE" id="PS50195">
    <property type="entry name" value="PX"/>
    <property type="match status" value="1"/>
</dbReference>
<feature type="compositionally biased region" description="Polar residues" evidence="11">
    <location>
        <begin position="553"/>
        <end position="567"/>
    </location>
</feature>
<keyword evidence="10" id="KW-0472">Membrane</keyword>
<dbReference type="SUPFAM" id="SSF64268">
    <property type="entry name" value="PX domain"/>
    <property type="match status" value="1"/>
</dbReference>
<dbReference type="GO" id="GO:0035091">
    <property type="term" value="F:phosphatidylinositol binding"/>
    <property type="evidence" value="ECO:0007669"/>
    <property type="project" value="InterPro"/>
</dbReference>
<dbReference type="AlphaFoldDB" id="A0A8H3EWG5"/>
<dbReference type="SMART" id="SM00312">
    <property type="entry name" value="PX"/>
    <property type="match status" value="1"/>
</dbReference>
<dbReference type="GO" id="GO:0005794">
    <property type="term" value="C:Golgi apparatus"/>
    <property type="evidence" value="ECO:0007669"/>
    <property type="project" value="UniProtKB-SubCell"/>
</dbReference>
<evidence type="ECO:0000256" key="3">
    <source>
        <dbReference type="ARBA" id="ARBA00004555"/>
    </source>
</evidence>
<evidence type="ECO:0000256" key="6">
    <source>
        <dbReference type="ARBA" id="ARBA00022490"/>
    </source>
</evidence>
<dbReference type="GO" id="GO:0045053">
    <property type="term" value="P:protein retention in Golgi apparatus"/>
    <property type="evidence" value="ECO:0007669"/>
    <property type="project" value="TreeGrafter"/>
</dbReference>
<dbReference type="FunFam" id="1.20.1270.60:FF:000022">
    <property type="entry name" value="Sorting nexin 3 protein"/>
    <property type="match status" value="1"/>
</dbReference>
<evidence type="ECO:0000256" key="7">
    <source>
        <dbReference type="ARBA" id="ARBA00022553"/>
    </source>
</evidence>
<feature type="compositionally biased region" description="Polar residues" evidence="11">
    <location>
        <begin position="96"/>
        <end position="105"/>
    </location>
</feature>
<gene>
    <name evidence="13" type="ORF">GOMPHAMPRED_008258</name>
</gene>
<dbReference type="Gene3D" id="1.20.1270.60">
    <property type="entry name" value="Arfaptin homology (AH) domain/BAR domain"/>
    <property type="match status" value="1"/>
</dbReference>
<dbReference type="Pfam" id="PF09325">
    <property type="entry name" value="Vps5"/>
    <property type="match status" value="1"/>
</dbReference>
<comment type="similarity">
    <text evidence="4">Belongs to the sorting nexin family.</text>
</comment>
<proteinExistence type="inferred from homology"/>
<dbReference type="GO" id="GO:0005768">
    <property type="term" value="C:endosome"/>
    <property type="evidence" value="ECO:0007669"/>
    <property type="project" value="TreeGrafter"/>
</dbReference>
<dbReference type="InterPro" id="IPR015404">
    <property type="entry name" value="Vps5_C"/>
</dbReference>
<feature type="compositionally biased region" description="Polar residues" evidence="11">
    <location>
        <begin position="1"/>
        <end position="23"/>
    </location>
</feature>
<evidence type="ECO:0000313" key="14">
    <source>
        <dbReference type="Proteomes" id="UP000664169"/>
    </source>
</evidence>
<evidence type="ECO:0000256" key="10">
    <source>
        <dbReference type="ARBA" id="ARBA00023136"/>
    </source>
</evidence>
<evidence type="ECO:0000256" key="9">
    <source>
        <dbReference type="ARBA" id="ARBA00023034"/>
    </source>
</evidence>
<comment type="caution">
    <text evidence="13">The sequence shown here is derived from an EMBL/GenBank/DDBJ whole genome shotgun (WGS) entry which is preliminary data.</text>
</comment>
<dbReference type="PANTHER" id="PTHR10555">
    <property type="entry name" value="SORTING NEXIN"/>
    <property type="match status" value="1"/>
</dbReference>
<dbReference type="Pfam" id="PF00787">
    <property type="entry name" value="PX"/>
    <property type="match status" value="1"/>
</dbReference>
<protein>
    <recommendedName>
        <fullName evidence="12">PX domain-containing protein</fullName>
    </recommendedName>
</protein>
<dbReference type="InterPro" id="IPR035803">
    <property type="entry name" value="BAR_Vps5"/>
</dbReference>
<dbReference type="InterPro" id="IPR001683">
    <property type="entry name" value="PX_dom"/>
</dbReference>
<dbReference type="EMBL" id="CAJPDQ010000009">
    <property type="protein sequence ID" value="CAF9914771.1"/>
    <property type="molecule type" value="Genomic_DNA"/>
</dbReference>
<evidence type="ECO:0000256" key="4">
    <source>
        <dbReference type="ARBA" id="ARBA00010883"/>
    </source>
</evidence>
<accession>A0A8H3EWG5</accession>
<dbReference type="FunFam" id="3.30.1520.10:FF:000013">
    <property type="entry name" value="Putative Sorting nexin 3"/>
    <property type="match status" value="1"/>
</dbReference>
<dbReference type="InterPro" id="IPR027267">
    <property type="entry name" value="AH/BAR_dom_sf"/>
</dbReference>
<evidence type="ECO:0000256" key="5">
    <source>
        <dbReference type="ARBA" id="ARBA00022448"/>
    </source>
</evidence>
<dbReference type="CDD" id="cd07627">
    <property type="entry name" value="BAR_Vps5p"/>
    <property type="match status" value="1"/>
</dbReference>
<keyword evidence="14" id="KW-1185">Reference proteome</keyword>
<dbReference type="GO" id="GO:0042147">
    <property type="term" value="P:retrograde transport, endosome to Golgi"/>
    <property type="evidence" value="ECO:0007669"/>
    <property type="project" value="TreeGrafter"/>
</dbReference>
<feature type="domain" description="PX" evidence="12">
    <location>
        <begin position="156"/>
        <end position="272"/>
    </location>
</feature>
<feature type="compositionally biased region" description="Low complexity" evidence="11">
    <location>
        <begin position="24"/>
        <end position="35"/>
    </location>
</feature>
<reference evidence="13" key="1">
    <citation type="submission" date="2021-03" db="EMBL/GenBank/DDBJ databases">
        <authorList>
            <person name="Tagirdzhanova G."/>
        </authorList>
    </citation>
    <scope>NUCLEOTIDE SEQUENCE</scope>
</reference>
<keyword evidence="7" id="KW-0597">Phosphoprotein</keyword>
<keyword evidence="5" id="KW-0813">Transport</keyword>
<keyword evidence="9" id="KW-0333">Golgi apparatus</keyword>
<evidence type="ECO:0000313" key="13">
    <source>
        <dbReference type="EMBL" id="CAF9914771.1"/>
    </source>
</evidence>
<keyword evidence="8" id="KW-0653">Protein transport</keyword>
<dbReference type="InterPro" id="IPR036871">
    <property type="entry name" value="PX_dom_sf"/>
</dbReference>
<dbReference type="Gene3D" id="3.30.1520.10">
    <property type="entry name" value="Phox-like domain"/>
    <property type="match status" value="1"/>
</dbReference>
<evidence type="ECO:0000259" key="12">
    <source>
        <dbReference type="PROSITE" id="PS50195"/>
    </source>
</evidence>
<name>A0A8H3EWG5_9LECA</name>
<feature type="region of interest" description="Disordered" evidence="11">
    <location>
        <begin position="529"/>
        <end position="591"/>
    </location>
</feature>
<dbReference type="PANTHER" id="PTHR10555:SF170">
    <property type="entry name" value="FI18122P1"/>
    <property type="match status" value="1"/>
</dbReference>
<organism evidence="13 14">
    <name type="scientific">Gomphillus americanus</name>
    <dbReference type="NCBI Taxonomy" id="1940652"/>
    <lineage>
        <taxon>Eukaryota</taxon>
        <taxon>Fungi</taxon>
        <taxon>Dikarya</taxon>
        <taxon>Ascomycota</taxon>
        <taxon>Pezizomycotina</taxon>
        <taxon>Lecanoromycetes</taxon>
        <taxon>OSLEUM clade</taxon>
        <taxon>Ostropomycetidae</taxon>
        <taxon>Ostropales</taxon>
        <taxon>Graphidaceae</taxon>
        <taxon>Gomphilloideae</taxon>
        <taxon>Gomphillus</taxon>
    </lineage>
</organism>
<dbReference type="GO" id="GO:0030904">
    <property type="term" value="C:retromer complex"/>
    <property type="evidence" value="ECO:0007669"/>
    <property type="project" value="UniProtKB-ARBA"/>
</dbReference>
<feature type="compositionally biased region" description="Polar residues" evidence="11">
    <location>
        <begin position="576"/>
        <end position="585"/>
    </location>
</feature>
<evidence type="ECO:0000256" key="11">
    <source>
        <dbReference type="SAM" id="MobiDB-lite"/>
    </source>
</evidence>
<feature type="compositionally biased region" description="Low complexity" evidence="11">
    <location>
        <begin position="68"/>
        <end position="79"/>
    </location>
</feature>
<evidence type="ECO:0000256" key="8">
    <source>
        <dbReference type="ARBA" id="ARBA00022927"/>
    </source>
</evidence>
<feature type="region of interest" description="Disordered" evidence="11">
    <location>
        <begin position="1"/>
        <end position="150"/>
    </location>
</feature>
<sequence length="607" mass="67240">MDVPSKSSSHTNLAQEAQDQETGSSSSKAVPKSLSTAPATPRSPASKGPRTPRTPRRVELQPTKLEALGDTLGPLGPLGANVPAPDLGPVPPVKEQSLQPGNQARNLAASRSDYDDETIQNSKQRGPPPVQPMPQGAEQARRHGQPSMSIEQAAKPSFDITVGDPHKVGDPINSHIVYNVRTKTTSKAYKNPEFQVTRRYRDFLWLYNQLHSNNPGVVVPPPPEKQAVGRFDTNFVESRRAALERMLNKTAAHPILQHDSDLKIFLESEAFGNDVKHREHREPLQNESKGMFSSFGLGGSSGGKFIEHDDWFHDRKIYLDALENQLKALLKAIDTVVSQRKILAEAAGDFSGSLHALAAVELSPNLSAPLDGLSDLQLRIRELYERQAQTDVLTLGITIDEYIRTIASIKQAFQQRQKAYHAWHTAESELAKRKANQDKVLRSGKTQQDRLNQLQADVGEGERKYHQSRLLYEDMGQLMRSELERFEKEKVEDFKSGIETFLEGQVEAQKELIELWETFLMQLDADGEDQPFFKPQIPQTEPLIPRTGPGKNNAETAESQDNQQGRQSIDGEEQDLGSSVASTAEDSGVHDVAARVAAATITAEQNE</sequence>